<keyword evidence="5" id="KW-1185">Reference proteome</keyword>
<sequence length="214" mass="23787">MKITLLAYVLLFAFMSSQPLLGAADASNDQVVDTFGKKLRADANYYILLVSPIHKCGPYDKCRSSGSSLALASLGKSCPLDVVVVDRYQGLPLTFTPVNPKKGVIRVSTDLNIKFASRPTCLHHSTVWRLDHFNVSKRQWFLTTGGVVGNPGWETINNWFKIEKYGDAYKLVFCPSVVQSFKHLCKDVGVFVDENGNKRLALSDVPLKVKFQQA</sequence>
<evidence type="ECO:0000313" key="5">
    <source>
        <dbReference type="Proteomes" id="UP001157006"/>
    </source>
</evidence>
<dbReference type="SMART" id="SM00452">
    <property type="entry name" value="STI"/>
    <property type="match status" value="1"/>
</dbReference>
<dbReference type="SUPFAM" id="SSF50386">
    <property type="entry name" value="STI-like"/>
    <property type="match status" value="1"/>
</dbReference>
<evidence type="ECO:0000256" key="2">
    <source>
        <dbReference type="ARBA" id="ARBA00022525"/>
    </source>
</evidence>
<dbReference type="PANTHER" id="PTHR33107">
    <property type="entry name" value="KUNITZ TRYPSIN INHIBITOR 2"/>
    <property type="match status" value="1"/>
</dbReference>
<dbReference type="AlphaFoldDB" id="A0AAV0Z6K5"/>
<dbReference type="Gene3D" id="2.80.10.50">
    <property type="match status" value="1"/>
</dbReference>
<protein>
    <recommendedName>
        <fullName evidence="6">Miraculin-like</fullName>
    </recommendedName>
</protein>
<evidence type="ECO:0000256" key="1">
    <source>
        <dbReference type="ARBA" id="ARBA00004613"/>
    </source>
</evidence>
<evidence type="ECO:0000313" key="4">
    <source>
        <dbReference type="EMBL" id="CAI8593407.1"/>
    </source>
</evidence>
<keyword evidence="2" id="KW-0964">Secreted</keyword>
<dbReference type="EMBL" id="OX451735">
    <property type="protein sequence ID" value="CAI8593407.1"/>
    <property type="molecule type" value="Genomic_DNA"/>
</dbReference>
<dbReference type="Pfam" id="PF00197">
    <property type="entry name" value="Kunitz_legume"/>
    <property type="match status" value="1"/>
</dbReference>
<proteinExistence type="predicted"/>
<reference evidence="4 5" key="1">
    <citation type="submission" date="2023-01" db="EMBL/GenBank/DDBJ databases">
        <authorList>
            <person name="Kreplak J."/>
        </authorList>
    </citation>
    <scope>NUCLEOTIDE SEQUENCE [LARGE SCALE GENOMIC DNA]</scope>
</reference>
<dbReference type="Proteomes" id="UP001157006">
    <property type="component" value="Chromosome 1S"/>
</dbReference>
<dbReference type="GO" id="GO:0004866">
    <property type="term" value="F:endopeptidase inhibitor activity"/>
    <property type="evidence" value="ECO:0007669"/>
    <property type="project" value="InterPro"/>
</dbReference>
<organism evidence="4 5">
    <name type="scientific">Vicia faba</name>
    <name type="common">Broad bean</name>
    <name type="synonym">Faba vulgaris</name>
    <dbReference type="NCBI Taxonomy" id="3906"/>
    <lineage>
        <taxon>Eukaryota</taxon>
        <taxon>Viridiplantae</taxon>
        <taxon>Streptophyta</taxon>
        <taxon>Embryophyta</taxon>
        <taxon>Tracheophyta</taxon>
        <taxon>Spermatophyta</taxon>
        <taxon>Magnoliopsida</taxon>
        <taxon>eudicotyledons</taxon>
        <taxon>Gunneridae</taxon>
        <taxon>Pentapetalae</taxon>
        <taxon>rosids</taxon>
        <taxon>fabids</taxon>
        <taxon>Fabales</taxon>
        <taxon>Fabaceae</taxon>
        <taxon>Papilionoideae</taxon>
        <taxon>50 kb inversion clade</taxon>
        <taxon>NPAAA clade</taxon>
        <taxon>Hologalegina</taxon>
        <taxon>IRL clade</taxon>
        <taxon>Fabeae</taxon>
        <taxon>Vicia</taxon>
    </lineage>
</organism>
<dbReference type="GO" id="GO:0005576">
    <property type="term" value="C:extracellular region"/>
    <property type="evidence" value="ECO:0007669"/>
    <property type="project" value="UniProtKB-SubCell"/>
</dbReference>
<comment type="subcellular location">
    <subcellularLocation>
        <location evidence="1">Secreted</location>
    </subcellularLocation>
</comment>
<dbReference type="InterPro" id="IPR002160">
    <property type="entry name" value="Prot_inh_Kunz-lg"/>
</dbReference>
<keyword evidence="3" id="KW-0732">Signal</keyword>
<dbReference type="PANTHER" id="PTHR33107:SF77">
    <property type="entry name" value="KUNITZ TYPE TRYPSIN INHIBITOR _ MIRACULIN"/>
    <property type="match status" value="1"/>
</dbReference>
<accession>A0AAV0Z6K5</accession>
<dbReference type="InterPro" id="IPR011065">
    <property type="entry name" value="Kunitz_inhibitor_STI-like_sf"/>
</dbReference>
<dbReference type="CDD" id="cd23375">
    <property type="entry name" value="beta-trefoil_STI_VvMLP-like"/>
    <property type="match status" value="1"/>
</dbReference>
<name>A0AAV0Z6K5_VICFA</name>
<feature type="chain" id="PRO_5043953788" description="Miraculin-like" evidence="3">
    <location>
        <begin position="23"/>
        <end position="214"/>
    </location>
</feature>
<evidence type="ECO:0008006" key="6">
    <source>
        <dbReference type="Google" id="ProtNLM"/>
    </source>
</evidence>
<evidence type="ECO:0000256" key="3">
    <source>
        <dbReference type="SAM" id="SignalP"/>
    </source>
</evidence>
<feature type="signal peptide" evidence="3">
    <location>
        <begin position="1"/>
        <end position="22"/>
    </location>
</feature>
<gene>
    <name evidence="4" type="ORF">VFH_I090040</name>
</gene>